<dbReference type="AlphaFoldDB" id="A0A8G1RNL0"/>
<keyword evidence="2" id="KW-1185">Reference proteome</keyword>
<dbReference type="GeneID" id="63863762"/>
<evidence type="ECO:0000313" key="1">
    <source>
        <dbReference type="EMBL" id="RAK76595.1"/>
    </source>
</evidence>
<dbReference type="Proteomes" id="UP000249789">
    <property type="component" value="Unassembled WGS sequence"/>
</dbReference>
<reference evidence="1 2" key="1">
    <citation type="submission" date="2018-02" db="EMBL/GenBank/DDBJ databases">
        <title>The genomes of Aspergillus section Nigri reveals drivers in fungal speciation.</title>
        <authorList>
            <consortium name="DOE Joint Genome Institute"/>
            <person name="Vesth T.C."/>
            <person name="Nybo J."/>
            <person name="Theobald S."/>
            <person name="Brandl J."/>
            <person name="Frisvad J.C."/>
            <person name="Nielsen K.F."/>
            <person name="Lyhne E.K."/>
            <person name="Kogle M.E."/>
            <person name="Kuo A."/>
            <person name="Riley R."/>
            <person name="Clum A."/>
            <person name="Nolan M."/>
            <person name="Lipzen A."/>
            <person name="Salamov A."/>
            <person name="Henrissat B."/>
            <person name="Wiebenga A."/>
            <person name="De vries R.P."/>
            <person name="Grigoriev I.V."/>
            <person name="Mortensen U.H."/>
            <person name="Andersen M.R."/>
            <person name="Baker S.E."/>
        </authorList>
    </citation>
    <scope>NUCLEOTIDE SEQUENCE [LARGE SCALE GENOMIC DNA]</scope>
    <source>
        <strain evidence="1 2">CBS 313.89</strain>
    </source>
</reference>
<protein>
    <recommendedName>
        <fullName evidence="3">RING-type domain-containing protein</fullName>
    </recommendedName>
</protein>
<dbReference type="VEuPathDB" id="FungiDB:BO72DRAFT_459554"/>
<sequence>MDTPIHPNLTHLATLSHRSRQRNEARISWGYISDTPADVVCGLCGEHEHLCADTRFWRCPMAACGHSAWHDSCLDGMFEREAAAGRALAFGCPACGTGWWLRSEMSAEGAQLREAWQEMQMLMLLREVEEMEGWSALGLQLGGLEGGQELDGQQQGIQQLALEQERHLSQLYQEYKLKKQLRQQQAWAEERHLREVYQQYLLKEQQQQQQQQQQQGSEQQHHTDQLYQQYQQGLEQQDLERQYHTHQLYHLKQQQQ</sequence>
<accession>A0A8G1RNL0</accession>
<evidence type="ECO:0008006" key="3">
    <source>
        <dbReference type="Google" id="ProtNLM"/>
    </source>
</evidence>
<dbReference type="OrthoDB" id="4507937at2759"/>
<dbReference type="RefSeq" id="XP_040800605.1">
    <property type="nucleotide sequence ID" value="XM_040946429.1"/>
</dbReference>
<evidence type="ECO:0000313" key="2">
    <source>
        <dbReference type="Proteomes" id="UP000249789"/>
    </source>
</evidence>
<name>A0A8G1RNL0_9EURO</name>
<organism evidence="1 2">
    <name type="scientific">Aspergillus fijiensis CBS 313.89</name>
    <dbReference type="NCBI Taxonomy" id="1448319"/>
    <lineage>
        <taxon>Eukaryota</taxon>
        <taxon>Fungi</taxon>
        <taxon>Dikarya</taxon>
        <taxon>Ascomycota</taxon>
        <taxon>Pezizomycotina</taxon>
        <taxon>Eurotiomycetes</taxon>
        <taxon>Eurotiomycetidae</taxon>
        <taxon>Eurotiales</taxon>
        <taxon>Aspergillaceae</taxon>
        <taxon>Aspergillus</taxon>
    </lineage>
</organism>
<proteinExistence type="predicted"/>
<gene>
    <name evidence="1" type="ORF">BO72DRAFT_459554</name>
</gene>
<dbReference type="EMBL" id="KZ824648">
    <property type="protein sequence ID" value="RAK76595.1"/>
    <property type="molecule type" value="Genomic_DNA"/>
</dbReference>